<dbReference type="EMBL" id="MLJW01001061">
    <property type="protein sequence ID" value="OIQ80433.1"/>
    <property type="molecule type" value="Genomic_DNA"/>
</dbReference>
<keyword evidence="1" id="KW-0805">Transcription regulation</keyword>
<evidence type="ECO:0000259" key="4">
    <source>
        <dbReference type="PROSITE" id="PS50977"/>
    </source>
</evidence>
<reference evidence="5" key="1">
    <citation type="submission" date="2016-10" db="EMBL/GenBank/DDBJ databases">
        <title>Sequence of Gallionella enrichment culture.</title>
        <authorList>
            <person name="Poehlein A."/>
            <person name="Muehling M."/>
            <person name="Daniel R."/>
        </authorList>
    </citation>
    <scope>NUCLEOTIDE SEQUENCE</scope>
</reference>
<comment type="caution">
    <text evidence="5">The sequence shown here is derived from an EMBL/GenBank/DDBJ whole genome shotgun (WGS) entry which is preliminary data.</text>
</comment>
<proteinExistence type="predicted"/>
<gene>
    <name evidence="5" type="primary">ttgW</name>
    <name evidence="5" type="ORF">GALL_378150</name>
</gene>
<dbReference type="PRINTS" id="PR00455">
    <property type="entry name" value="HTHTETR"/>
</dbReference>
<dbReference type="GO" id="GO:0000976">
    <property type="term" value="F:transcription cis-regulatory region binding"/>
    <property type="evidence" value="ECO:0007669"/>
    <property type="project" value="TreeGrafter"/>
</dbReference>
<evidence type="ECO:0000256" key="2">
    <source>
        <dbReference type="ARBA" id="ARBA00023125"/>
    </source>
</evidence>
<evidence type="ECO:0000256" key="1">
    <source>
        <dbReference type="ARBA" id="ARBA00023015"/>
    </source>
</evidence>
<dbReference type="SUPFAM" id="SSF46689">
    <property type="entry name" value="Homeodomain-like"/>
    <property type="match status" value="1"/>
</dbReference>
<dbReference type="InterPro" id="IPR009057">
    <property type="entry name" value="Homeodomain-like_sf"/>
</dbReference>
<dbReference type="PROSITE" id="PS50977">
    <property type="entry name" value="HTH_TETR_2"/>
    <property type="match status" value="1"/>
</dbReference>
<name>A0A1J5Q9X1_9ZZZZ</name>
<evidence type="ECO:0000313" key="5">
    <source>
        <dbReference type="EMBL" id="OIQ80433.1"/>
    </source>
</evidence>
<dbReference type="Pfam" id="PF00440">
    <property type="entry name" value="TetR_N"/>
    <property type="match status" value="1"/>
</dbReference>
<feature type="domain" description="HTH tetR-type" evidence="4">
    <location>
        <begin position="17"/>
        <end position="77"/>
    </location>
</feature>
<evidence type="ECO:0000256" key="3">
    <source>
        <dbReference type="ARBA" id="ARBA00023163"/>
    </source>
</evidence>
<keyword evidence="3" id="KW-0804">Transcription</keyword>
<dbReference type="PANTHER" id="PTHR30055">
    <property type="entry name" value="HTH-TYPE TRANSCRIPTIONAL REGULATOR RUTR"/>
    <property type="match status" value="1"/>
</dbReference>
<accession>A0A1J5Q9X1</accession>
<organism evidence="5">
    <name type="scientific">mine drainage metagenome</name>
    <dbReference type="NCBI Taxonomy" id="410659"/>
    <lineage>
        <taxon>unclassified sequences</taxon>
        <taxon>metagenomes</taxon>
        <taxon>ecological metagenomes</taxon>
    </lineage>
</organism>
<dbReference type="PANTHER" id="PTHR30055:SF234">
    <property type="entry name" value="HTH-TYPE TRANSCRIPTIONAL REGULATOR BETI"/>
    <property type="match status" value="1"/>
</dbReference>
<dbReference type="Gene3D" id="1.10.357.10">
    <property type="entry name" value="Tetracycline Repressor, domain 2"/>
    <property type="match status" value="1"/>
</dbReference>
<sequence length="219" mass="24749">MTLISTETDAVLTPRRQRTRERLIDAAFDVFAEEGVHASTVEQVCERAGFTRGAFYSNFTSKEELFAALMERQQDILLSELAAKVDALGPQLEKVTTPLDENGLGELLLDFFIGPMDDRTWCLIDHEFRLLSLRDPEVALVFQAHQEQFETSLIAIVQRAIDSAGRTFVIPTGVAVRVLAGLYQDMLQREIRAGHSMRERENVRLMMARLVIALTRPAR</sequence>
<dbReference type="InterPro" id="IPR001647">
    <property type="entry name" value="HTH_TetR"/>
</dbReference>
<dbReference type="GO" id="GO:0003700">
    <property type="term" value="F:DNA-binding transcription factor activity"/>
    <property type="evidence" value="ECO:0007669"/>
    <property type="project" value="TreeGrafter"/>
</dbReference>
<keyword evidence="2" id="KW-0238">DNA-binding</keyword>
<protein>
    <submittedName>
        <fullName evidence="5">Putative HTH-type transcriptional regulator TtgW</fullName>
    </submittedName>
</protein>
<dbReference type="AlphaFoldDB" id="A0A1J5Q9X1"/>
<dbReference type="InterPro" id="IPR050109">
    <property type="entry name" value="HTH-type_TetR-like_transc_reg"/>
</dbReference>